<keyword evidence="4 7" id="KW-0812">Transmembrane</keyword>
<accession>A0A0K1PZB5</accession>
<dbReference type="OrthoDB" id="9813193at2"/>
<evidence type="ECO:0000256" key="3">
    <source>
        <dbReference type="ARBA" id="ARBA00022475"/>
    </source>
</evidence>
<evidence type="ECO:0000256" key="2">
    <source>
        <dbReference type="ARBA" id="ARBA00006679"/>
    </source>
</evidence>
<reference evidence="8 9" key="1">
    <citation type="submission" date="2015-08" db="EMBL/GenBank/DDBJ databases">
        <authorList>
            <person name="Babu N.S."/>
            <person name="Beckwith C.J."/>
            <person name="Beseler K.G."/>
            <person name="Brison A."/>
            <person name="Carone J.V."/>
            <person name="Caskin T.P."/>
            <person name="Diamond M."/>
            <person name="Durham M.E."/>
            <person name="Foxe J.M."/>
            <person name="Go M."/>
            <person name="Henderson B.A."/>
            <person name="Jones I.B."/>
            <person name="McGettigan J.A."/>
            <person name="Micheletti S.J."/>
            <person name="Nasrallah M.E."/>
            <person name="Ortiz D."/>
            <person name="Piller C.R."/>
            <person name="Privatt S.R."/>
            <person name="Schneider S.L."/>
            <person name="Sharp S."/>
            <person name="Smith T.C."/>
            <person name="Stanton J.D."/>
            <person name="Ullery H.E."/>
            <person name="Wilson R.J."/>
            <person name="Serrano M.G."/>
            <person name="Buck G."/>
            <person name="Lee V."/>
            <person name="Wang Y."/>
            <person name="Carvalho R."/>
            <person name="Voegtly L."/>
            <person name="Shi R."/>
            <person name="Duckworth R."/>
            <person name="Johnson A."/>
            <person name="Loviza R."/>
            <person name="Walstead R."/>
            <person name="Shah Z."/>
            <person name="Kiflezghi M."/>
            <person name="Wade K."/>
            <person name="Ball S.L."/>
            <person name="Bradley K.W."/>
            <person name="Asai D.J."/>
            <person name="Bowman C.A."/>
            <person name="Russell D.A."/>
            <person name="Pope W.H."/>
            <person name="Jacobs-Sera D."/>
            <person name="Hendrix R.W."/>
            <person name="Hatfull G.F."/>
        </authorList>
    </citation>
    <scope>NUCLEOTIDE SEQUENCE [LARGE SCALE GENOMIC DNA]</scope>
    <source>
        <strain evidence="8 9">DSM 27648</strain>
    </source>
</reference>
<dbReference type="PANTHER" id="PTHR33452:SF1">
    <property type="entry name" value="INNER MEMBRANE PROTEIN YPHA-RELATED"/>
    <property type="match status" value="1"/>
</dbReference>
<organism evidence="8 9">
    <name type="scientific">Labilithrix luteola</name>
    <dbReference type="NCBI Taxonomy" id="1391654"/>
    <lineage>
        <taxon>Bacteria</taxon>
        <taxon>Pseudomonadati</taxon>
        <taxon>Myxococcota</taxon>
        <taxon>Polyangia</taxon>
        <taxon>Polyangiales</taxon>
        <taxon>Labilitrichaceae</taxon>
        <taxon>Labilithrix</taxon>
    </lineage>
</organism>
<comment type="similarity">
    <text evidence="2">Belongs to the DoxX family.</text>
</comment>
<gene>
    <name evidence="8" type="ORF">AKJ09_05380</name>
</gene>
<dbReference type="AlphaFoldDB" id="A0A0K1PZB5"/>
<proteinExistence type="inferred from homology"/>
<evidence type="ECO:0000256" key="1">
    <source>
        <dbReference type="ARBA" id="ARBA00004651"/>
    </source>
</evidence>
<feature type="transmembrane region" description="Helical" evidence="7">
    <location>
        <begin position="20"/>
        <end position="37"/>
    </location>
</feature>
<dbReference type="RefSeq" id="WP_146649717.1">
    <property type="nucleotide sequence ID" value="NZ_CP012333.1"/>
</dbReference>
<evidence type="ECO:0000256" key="5">
    <source>
        <dbReference type="ARBA" id="ARBA00022989"/>
    </source>
</evidence>
<feature type="transmembrane region" description="Helical" evidence="7">
    <location>
        <begin position="115"/>
        <end position="134"/>
    </location>
</feature>
<dbReference type="Pfam" id="PF07681">
    <property type="entry name" value="DoxX"/>
    <property type="match status" value="1"/>
</dbReference>
<dbReference type="GO" id="GO:0005886">
    <property type="term" value="C:plasma membrane"/>
    <property type="evidence" value="ECO:0007669"/>
    <property type="project" value="TreeGrafter"/>
</dbReference>
<keyword evidence="6 7" id="KW-0472">Membrane</keyword>
<keyword evidence="3" id="KW-1003">Cell membrane</keyword>
<evidence type="ECO:0000313" key="9">
    <source>
        <dbReference type="Proteomes" id="UP000064967"/>
    </source>
</evidence>
<protein>
    <submittedName>
        <fullName evidence="8">DoxX family protein</fullName>
    </submittedName>
</protein>
<evidence type="ECO:0000313" key="8">
    <source>
        <dbReference type="EMBL" id="AKU98716.1"/>
    </source>
</evidence>
<keyword evidence="9" id="KW-1185">Reference proteome</keyword>
<feature type="transmembrane region" description="Helical" evidence="7">
    <location>
        <begin position="57"/>
        <end position="79"/>
    </location>
</feature>
<sequence length="159" mass="17520">MNIGIDSLFSQKRQDDARDAGLLLLRIGAACLIWKFHMQPKLAHFDHELATFPDPIGVGHAGSFALALLSEGLFSIVVALGFMTRLAAFPILFTMAMVLFLAVRGFEGSDVQAALLYALPYGVIVLTGPGRWSLDHRLLPRYESVLRRLQKRTPARADA</sequence>
<name>A0A0K1PZB5_9BACT</name>
<dbReference type="InterPro" id="IPR032808">
    <property type="entry name" value="DoxX"/>
</dbReference>
<dbReference type="Proteomes" id="UP000064967">
    <property type="component" value="Chromosome"/>
</dbReference>
<comment type="subcellular location">
    <subcellularLocation>
        <location evidence="1">Cell membrane</location>
        <topology evidence="1">Multi-pass membrane protein</topology>
    </subcellularLocation>
</comment>
<dbReference type="KEGG" id="llu:AKJ09_05380"/>
<dbReference type="PANTHER" id="PTHR33452">
    <property type="entry name" value="OXIDOREDUCTASE CATD-RELATED"/>
    <property type="match status" value="1"/>
</dbReference>
<keyword evidence="5 7" id="KW-1133">Transmembrane helix</keyword>
<dbReference type="EMBL" id="CP012333">
    <property type="protein sequence ID" value="AKU98716.1"/>
    <property type="molecule type" value="Genomic_DNA"/>
</dbReference>
<dbReference type="STRING" id="1391654.AKJ09_05380"/>
<dbReference type="InterPro" id="IPR051907">
    <property type="entry name" value="DoxX-like_oxidoreductase"/>
</dbReference>
<feature type="transmembrane region" description="Helical" evidence="7">
    <location>
        <begin position="86"/>
        <end position="103"/>
    </location>
</feature>
<evidence type="ECO:0000256" key="7">
    <source>
        <dbReference type="SAM" id="Phobius"/>
    </source>
</evidence>
<evidence type="ECO:0000256" key="4">
    <source>
        <dbReference type="ARBA" id="ARBA00022692"/>
    </source>
</evidence>
<evidence type="ECO:0000256" key="6">
    <source>
        <dbReference type="ARBA" id="ARBA00023136"/>
    </source>
</evidence>